<gene>
    <name evidence="1" type="ORF">CDL12_00796</name>
</gene>
<sequence>MLGITFGVVIVLGGVLSVDLKQTRERKKIKRKEGIGRNFRKSKRRCCCCCFCLLYILVKASRAIEL</sequence>
<keyword evidence="2" id="KW-1185">Reference proteome</keyword>
<evidence type="ECO:0000313" key="1">
    <source>
        <dbReference type="EMBL" id="PIN26446.1"/>
    </source>
</evidence>
<dbReference type="AlphaFoldDB" id="A0A2G9I9L7"/>
<dbReference type="Proteomes" id="UP000231279">
    <property type="component" value="Unassembled WGS sequence"/>
</dbReference>
<reference evidence="2" key="1">
    <citation type="journal article" date="2018" name="Gigascience">
        <title>Genome assembly of the Pink Ipe (Handroanthus impetiginosus, Bignoniaceae), a highly valued, ecologically keystone Neotropical timber forest tree.</title>
        <authorList>
            <person name="Silva-Junior O.B."/>
            <person name="Grattapaglia D."/>
            <person name="Novaes E."/>
            <person name="Collevatti R.G."/>
        </authorList>
    </citation>
    <scope>NUCLEOTIDE SEQUENCE [LARGE SCALE GENOMIC DNA]</scope>
    <source>
        <strain evidence="2">cv. UFG-1</strain>
    </source>
</reference>
<proteinExistence type="predicted"/>
<evidence type="ECO:0000313" key="2">
    <source>
        <dbReference type="Proteomes" id="UP000231279"/>
    </source>
</evidence>
<accession>A0A2G9I9L7</accession>
<organism evidence="1 2">
    <name type="scientific">Handroanthus impetiginosus</name>
    <dbReference type="NCBI Taxonomy" id="429701"/>
    <lineage>
        <taxon>Eukaryota</taxon>
        <taxon>Viridiplantae</taxon>
        <taxon>Streptophyta</taxon>
        <taxon>Embryophyta</taxon>
        <taxon>Tracheophyta</taxon>
        <taxon>Spermatophyta</taxon>
        <taxon>Magnoliopsida</taxon>
        <taxon>eudicotyledons</taxon>
        <taxon>Gunneridae</taxon>
        <taxon>Pentapetalae</taxon>
        <taxon>asterids</taxon>
        <taxon>lamiids</taxon>
        <taxon>Lamiales</taxon>
        <taxon>Bignoniaceae</taxon>
        <taxon>Crescentiina</taxon>
        <taxon>Tabebuia alliance</taxon>
        <taxon>Handroanthus</taxon>
    </lineage>
</organism>
<comment type="caution">
    <text evidence="1">The sequence shown here is derived from an EMBL/GenBank/DDBJ whole genome shotgun (WGS) entry which is preliminary data.</text>
</comment>
<name>A0A2G9I9L7_9LAMI</name>
<protein>
    <submittedName>
        <fullName evidence="1">Uncharacterized protein</fullName>
    </submittedName>
</protein>
<dbReference type="EMBL" id="NKXS01000094">
    <property type="protein sequence ID" value="PIN26446.1"/>
    <property type="molecule type" value="Genomic_DNA"/>
</dbReference>